<dbReference type="InterPro" id="IPR002762">
    <property type="entry name" value="CbiX-like"/>
</dbReference>
<name>A0A1X2EFR1_9MYCO</name>
<dbReference type="Gene3D" id="3.40.50.1400">
    <property type="match status" value="2"/>
</dbReference>
<keyword evidence="4" id="KW-1185">Reference proteome</keyword>
<keyword evidence="1" id="KW-0479">Metal-binding</keyword>
<protein>
    <submittedName>
        <fullName evidence="3">Cobalamin biosynthesis protein CbiX</fullName>
    </submittedName>
</protein>
<dbReference type="InterPro" id="IPR050963">
    <property type="entry name" value="Sirohydro_Cobaltochel/CbiX"/>
</dbReference>
<keyword evidence="2" id="KW-0456">Lyase</keyword>
<dbReference type="AlphaFoldDB" id="A0A1X2EFR1"/>
<dbReference type="PANTHER" id="PTHR33542:SF5">
    <property type="entry name" value="FERROCHELATASE CHE1"/>
    <property type="match status" value="1"/>
</dbReference>
<dbReference type="GO" id="GO:0046872">
    <property type="term" value="F:metal ion binding"/>
    <property type="evidence" value="ECO:0007669"/>
    <property type="project" value="UniProtKB-KW"/>
</dbReference>
<dbReference type="SUPFAM" id="SSF53800">
    <property type="entry name" value="Chelatase"/>
    <property type="match status" value="1"/>
</dbReference>
<dbReference type="Pfam" id="PF01903">
    <property type="entry name" value="CbiX"/>
    <property type="match status" value="1"/>
</dbReference>
<dbReference type="CDD" id="cd03416">
    <property type="entry name" value="CbiX_SirB_N"/>
    <property type="match status" value="1"/>
</dbReference>
<reference evidence="3 4" key="1">
    <citation type="submission" date="2016-01" db="EMBL/GenBank/DDBJ databases">
        <title>The new phylogeny of the genus Mycobacterium.</title>
        <authorList>
            <person name="Tarcisio F."/>
            <person name="Conor M."/>
            <person name="Antonella G."/>
            <person name="Elisabetta G."/>
            <person name="Giulia F.S."/>
            <person name="Sara T."/>
            <person name="Anna F."/>
            <person name="Clotilde B."/>
            <person name="Roberto B."/>
            <person name="Veronica D.S."/>
            <person name="Fabio R."/>
            <person name="Monica P."/>
            <person name="Olivier J."/>
            <person name="Enrico T."/>
            <person name="Nicola S."/>
        </authorList>
    </citation>
    <scope>NUCLEOTIDE SEQUENCE [LARGE SCALE GENOMIC DNA]</scope>
    <source>
        <strain evidence="3 4">DSM 44153</strain>
    </source>
</reference>
<evidence type="ECO:0000256" key="1">
    <source>
        <dbReference type="ARBA" id="ARBA00022723"/>
    </source>
</evidence>
<dbReference type="OrthoDB" id="7345302at2"/>
<gene>
    <name evidence="3" type="ORF">AWC30_15940</name>
</gene>
<dbReference type="GO" id="GO:0016829">
    <property type="term" value="F:lyase activity"/>
    <property type="evidence" value="ECO:0007669"/>
    <property type="project" value="UniProtKB-KW"/>
</dbReference>
<dbReference type="PANTHER" id="PTHR33542">
    <property type="entry name" value="SIROHYDROCHLORIN FERROCHELATASE, CHLOROPLASTIC"/>
    <property type="match status" value="1"/>
</dbReference>
<organism evidence="3 4">
    <name type="scientific">Mycolicibacillus trivialis</name>
    <dbReference type="NCBI Taxonomy" id="1798"/>
    <lineage>
        <taxon>Bacteria</taxon>
        <taxon>Bacillati</taxon>
        <taxon>Actinomycetota</taxon>
        <taxon>Actinomycetes</taxon>
        <taxon>Mycobacteriales</taxon>
        <taxon>Mycobacteriaceae</taxon>
        <taxon>Mycolicibacillus</taxon>
    </lineage>
</organism>
<dbReference type="EMBL" id="LQPZ01000044">
    <property type="protein sequence ID" value="ORX00201.1"/>
    <property type="molecule type" value="Genomic_DNA"/>
</dbReference>
<dbReference type="Proteomes" id="UP000193090">
    <property type="component" value="Unassembled WGS sequence"/>
</dbReference>
<evidence type="ECO:0000313" key="3">
    <source>
        <dbReference type="EMBL" id="ORX00201.1"/>
    </source>
</evidence>
<evidence type="ECO:0000313" key="4">
    <source>
        <dbReference type="Proteomes" id="UP000193090"/>
    </source>
</evidence>
<evidence type="ECO:0000256" key="2">
    <source>
        <dbReference type="ARBA" id="ARBA00023239"/>
    </source>
</evidence>
<proteinExistence type="predicted"/>
<accession>A0A1X2EFR1</accession>
<sequence length="228" mass="22878">MNRVLVAHGCRHASGLAMIEHLADRVGARLGDPVQVAFVDVAAPSPAELLSRLGPGPAVVVPAFLARGYHVRTDLPAQIVASGHPEVTVTPALGPGPALVSMLVDQLADAGAPDGGPVVLAAAGSSDPVARADLDRTSALLAARLGRPVRLAFAAAGAPTVAQAVRVARAAVPGAAVTVLSYLLADGFFQDRLHASGADLVTSPLAHRPQLAEAIVGLFRGAALPAAA</sequence>
<dbReference type="STRING" id="1798.AWC30_15940"/>
<comment type="caution">
    <text evidence="3">The sequence shown here is derived from an EMBL/GenBank/DDBJ whole genome shotgun (WGS) entry which is preliminary data.</text>
</comment>